<evidence type="ECO:0000313" key="3">
    <source>
        <dbReference type="EMBL" id="EGC28672.1"/>
    </source>
</evidence>
<evidence type="ECO:0000256" key="2">
    <source>
        <dbReference type="SAM" id="Phobius"/>
    </source>
</evidence>
<dbReference type="KEGG" id="dpp:DICPUDRAFT_43969"/>
<feature type="compositionally biased region" description="Low complexity" evidence="1">
    <location>
        <begin position="1367"/>
        <end position="1394"/>
    </location>
</feature>
<keyword evidence="2" id="KW-0472">Membrane</keyword>
<dbReference type="InParanoid" id="F1A559"/>
<feature type="transmembrane region" description="Helical" evidence="2">
    <location>
        <begin position="1151"/>
        <end position="1172"/>
    </location>
</feature>
<protein>
    <recommendedName>
        <fullName evidence="5">THH1/TOM1/TOM3 domain-containing protein</fullName>
    </recommendedName>
</protein>
<dbReference type="EMBL" id="GL871568">
    <property type="protein sequence ID" value="EGC28672.1"/>
    <property type="molecule type" value="Genomic_DNA"/>
</dbReference>
<gene>
    <name evidence="3" type="ORF">DICPUDRAFT_43969</name>
</gene>
<proteinExistence type="predicted"/>
<dbReference type="OrthoDB" id="2109252at2759"/>
<dbReference type="GO" id="GO:0006935">
    <property type="term" value="P:chemotaxis"/>
    <property type="evidence" value="ECO:0000318"/>
    <property type="project" value="GO_Central"/>
</dbReference>
<organism evidence="3 4">
    <name type="scientific">Dictyostelium purpureum</name>
    <name type="common">Slime mold</name>
    <dbReference type="NCBI Taxonomy" id="5786"/>
    <lineage>
        <taxon>Eukaryota</taxon>
        <taxon>Amoebozoa</taxon>
        <taxon>Evosea</taxon>
        <taxon>Eumycetozoa</taxon>
        <taxon>Dictyostelia</taxon>
        <taxon>Dictyosteliales</taxon>
        <taxon>Dictyosteliaceae</taxon>
        <taxon>Dictyostelium</taxon>
    </lineage>
</organism>
<feature type="transmembrane region" description="Helical" evidence="2">
    <location>
        <begin position="1236"/>
        <end position="1260"/>
    </location>
</feature>
<dbReference type="GeneID" id="10510452"/>
<dbReference type="VEuPathDB" id="AmoebaDB:DICPUDRAFT_43969"/>
<feature type="transmembrane region" description="Helical" evidence="2">
    <location>
        <begin position="1280"/>
        <end position="1302"/>
    </location>
</feature>
<feature type="transmembrane region" description="Helical" evidence="2">
    <location>
        <begin position="1184"/>
        <end position="1206"/>
    </location>
</feature>
<feature type="region of interest" description="Disordered" evidence="1">
    <location>
        <begin position="1357"/>
        <end position="1394"/>
    </location>
</feature>
<keyword evidence="2" id="KW-0812">Transmembrane</keyword>
<feature type="transmembrane region" description="Helical" evidence="2">
    <location>
        <begin position="1071"/>
        <end position="1099"/>
    </location>
</feature>
<dbReference type="PANTHER" id="PTHR32102">
    <property type="entry name" value="DUF1084 DOMAIN-CONTAINING PROTEIN-RELATED"/>
    <property type="match status" value="1"/>
</dbReference>
<evidence type="ECO:0000256" key="1">
    <source>
        <dbReference type="SAM" id="MobiDB-lite"/>
    </source>
</evidence>
<dbReference type="eggNOG" id="ENOG502REZV">
    <property type="taxonomic scope" value="Eukaryota"/>
</dbReference>
<dbReference type="PANTHER" id="PTHR32102:SF15">
    <property type="entry name" value="THH1_TOM1_TOM3 DOMAIN-CONTAINING PROTEIN"/>
    <property type="match status" value="1"/>
</dbReference>
<keyword evidence="2" id="KW-1133">Transmembrane helix</keyword>
<sequence length="1394" mass="158179">LMLYLEPINSTHPLRIYITVFPLDIFSYPFSIQNQGNKYLHRVSELSPQSGYITLKGSSKLVLPNGIKYFTPSILSDITKTAFSPLYPSKFLNPIWTPSNVIFGDFYESIKLLVPPFNEFKPNSYQFSFILSEKNIDIYYKYQDFKVIKNSTLILDSTLYNKDGKLIELSIKFDQVYSSLECDANEFKLVTRYINDIKKKLLETNDIDESTNLRFNLDYLHSTDFWIKCRDKVNSYFINQPQPEQILVKNCIHSPSDPEFATNPCCSPNQSYYQCCNPTPINVTYITPIDKNNHLIGEECLSPECTKSVLNEYETTLWMDRVDICSSSQFSILNIGFSTTNKIRICKNVIYSPICSKDSDCKEYGKIKKCNLYTRKCIADFESIDKSYIKCVLEKLSISSLFYLTNSTSFNSDTIDTLYNNHLSSDCVGSISIMDRSTYSFYSPNYKNRCNKNSNCLDYSCLLTHDICFDVLTGMSFHKTSSDHCDNYGFCRSLPCTNSLECKTQCNEAPSSFCGYCTDENLTQCHNLNSITNKNECETHSSICLLPNGAILTGKTEKECTETYGECSHNNCGDISCTSIFDGVDSGCFVNFPKEICLLANGTFLGSEFYTICLLNLDQVNCKKIGLDWIDCGSKSVGECGGSYNFPLVCTEMYSGKCNKSQCESIAGECSDKYFFSPNSNPYYPSGLGKCVHKHSEIRNSIQCDYYENDSPEGCYYYEPIYFRKEICEANIGYKWWTPALTKEECISKYGCLTMLDPSLIVPQFNIKFNEMNKEMCKGCVNSFNEWMPKYYWTAGTWHPGVYVKPKWINNQYISNIKNPNTFNYQLFYESVEKTIKNQKIEIYRTQSICRNERAQLSIEQVMCSCIENNDLSQGNASQCFQSSGAPLIFQSNICNSIRYETTFVFGKVIFDGNNINQTCQPIVVSLVSKQGYILSIPESLASNFVSYKKPPSFSLLNSKNATIGYLLSDGIKIQSSEGIDQVEICFVKSMLGNSHDDFPVMDVALQINNQTSPLPLEFPSGNINSTDNNYICFNVPNVPKGDSTYFLISRINDKDWKTKTKEIFDKETKVLMYILAVIFLLVSLFGLYEIITIIIFYFKKIIIQFQLIQSLIIIITLFILIRTIYFFLLANGKLQDNPVLDYILVVLPTFIYFTAFSSLIVLWYTIVFLVLRNNSGTGVTKKLYSIVITVNIILYLFFIAIVLVFQYTPSSPRNDCAGRIVMANEASPSQKAISLAYAIVQAGLSLVISVAFIYLGRSLYKTISTSKKNLSNTKHQKKIFLLSTICSVGFFLHCIFVIVLVTNISSMTFSFIGLIITEVIPVVSILYCFNPNDQNNNNNHSSKEGIKRYKNGKYKVGKSKNTSKLSENSSAISNTTSTTDETTNSSIINISNT</sequence>
<feature type="transmembrane region" description="Helical" evidence="2">
    <location>
        <begin position="1111"/>
        <end position="1131"/>
    </location>
</feature>
<evidence type="ECO:0000313" key="4">
    <source>
        <dbReference type="Proteomes" id="UP000001064"/>
    </source>
</evidence>
<keyword evidence="4" id="KW-1185">Reference proteome</keyword>
<accession>F1A559</accession>
<name>F1A559_DICPU</name>
<dbReference type="Proteomes" id="UP000001064">
    <property type="component" value="Unassembled WGS sequence"/>
</dbReference>
<evidence type="ECO:0008006" key="5">
    <source>
        <dbReference type="Google" id="ProtNLM"/>
    </source>
</evidence>
<dbReference type="RefSeq" id="XP_003294803.1">
    <property type="nucleotide sequence ID" value="XM_003294755.1"/>
</dbReference>
<feature type="non-terminal residue" evidence="3">
    <location>
        <position position="1394"/>
    </location>
</feature>
<feature type="transmembrane region" description="Helical" evidence="2">
    <location>
        <begin position="1308"/>
        <end position="1330"/>
    </location>
</feature>
<reference evidence="4" key="1">
    <citation type="journal article" date="2011" name="Genome Biol.">
        <title>Comparative genomics of the social amoebae Dictyostelium discoideum and Dictyostelium purpureum.</title>
        <authorList>
            <consortium name="US DOE Joint Genome Institute (JGI-PGF)"/>
            <person name="Sucgang R."/>
            <person name="Kuo A."/>
            <person name="Tian X."/>
            <person name="Salerno W."/>
            <person name="Parikh A."/>
            <person name="Feasley C.L."/>
            <person name="Dalin E."/>
            <person name="Tu H."/>
            <person name="Huang E."/>
            <person name="Barry K."/>
            <person name="Lindquist E."/>
            <person name="Shapiro H."/>
            <person name="Bruce D."/>
            <person name="Schmutz J."/>
            <person name="Salamov A."/>
            <person name="Fey P."/>
            <person name="Gaudet P."/>
            <person name="Anjard C."/>
            <person name="Babu M.M."/>
            <person name="Basu S."/>
            <person name="Bushmanova Y."/>
            <person name="van der Wel H."/>
            <person name="Katoh-Kurasawa M."/>
            <person name="Dinh C."/>
            <person name="Coutinho P.M."/>
            <person name="Saito T."/>
            <person name="Elias M."/>
            <person name="Schaap P."/>
            <person name="Kay R.R."/>
            <person name="Henrissat B."/>
            <person name="Eichinger L."/>
            <person name="Rivero F."/>
            <person name="Putnam N.H."/>
            <person name="West C.M."/>
            <person name="Loomis W.F."/>
            <person name="Chisholm R.L."/>
            <person name="Shaulsky G."/>
            <person name="Strassmann J.E."/>
            <person name="Queller D.C."/>
            <person name="Kuspa A."/>
            <person name="Grigoriev I.V."/>
        </authorList>
    </citation>
    <scope>NUCLEOTIDE SEQUENCE [LARGE SCALE GENOMIC DNA]</scope>
    <source>
        <strain evidence="4">QSDP1</strain>
    </source>
</reference>